<reference evidence="3" key="1">
    <citation type="journal article" date="2014" name="Front. Microbiol.">
        <title>High frequency of phylogenetically diverse reductive dehalogenase-homologous genes in deep subseafloor sedimentary metagenomes.</title>
        <authorList>
            <person name="Kawai M."/>
            <person name="Futagami T."/>
            <person name="Toyoda A."/>
            <person name="Takaki Y."/>
            <person name="Nishi S."/>
            <person name="Hori S."/>
            <person name="Arai W."/>
            <person name="Tsubouchi T."/>
            <person name="Morono Y."/>
            <person name="Uchiyama I."/>
            <person name="Ito T."/>
            <person name="Fujiyama A."/>
            <person name="Inagaki F."/>
            <person name="Takami H."/>
        </authorList>
    </citation>
    <scope>NUCLEOTIDE SEQUENCE</scope>
    <source>
        <strain evidence="3">Expedition CK06-06</strain>
    </source>
</reference>
<evidence type="ECO:0000313" key="3">
    <source>
        <dbReference type="EMBL" id="GAG09031.1"/>
    </source>
</evidence>
<dbReference type="EMBL" id="BARS01021909">
    <property type="protein sequence ID" value="GAG09031.1"/>
    <property type="molecule type" value="Genomic_DNA"/>
</dbReference>
<feature type="transmembrane region" description="Helical" evidence="1">
    <location>
        <begin position="87"/>
        <end position="107"/>
    </location>
</feature>
<keyword evidence="1" id="KW-0472">Membrane</keyword>
<feature type="non-terminal residue" evidence="3">
    <location>
        <position position="160"/>
    </location>
</feature>
<dbReference type="InterPro" id="IPR020846">
    <property type="entry name" value="MFS_dom"/>
</dbReference>
<dbReference type="InterPro" id="IPR036259">
    <property type="entry name" value="MFS_trans_sf"/>
</dbReference>
<comment type="caution">
    <text evidence="3">The sequence shown here is derived from an EMBL/GenBank/DDBJ whole genome shotgun (WGS) entry which is preliminary data.</text>
</comment>
<sequence>MTSQEIQESNNNEPRFYYGYIVVAVAFIIIMLGYGTRYSFGIFFKPVLTEFEWPRAMVSGAFSLSMIFYGLLGIVMGGLNDKFGPRIVLTLSGILIGLGYFLMSLVSSVWQFYLFYGVIIGTGMGGYWVPTLSTVARWFTKRRGMFNGIVLTGTGLGTLI</sequence>
<dbReference type="PANTHER" id="PTHR11360:SF284">
    <property type="entry name" value="EG:103B4.3 PROTEIN-RELATED"/>
    <property type="match status" value="1"/>
</dbReference>
<accession>X0W8R8</accession>
<organism evidence="3">
    <name type="scientific">marine sediment metagenome</name>
    <dbReference type="NCBI Taxonomy" id="412755"/>
    <lineage>
        <taxon>unclassified sequences</taxon>
        <taxon>metagenomes</taxon>
        <taxon>ecological metagenomes</taxon>
    </lineage>
</organism>
<dbReference type="PROSITE" id="PS50850">
    <property type="entry name" value="MFS"/>
    <property type="match status" value="1"/>
</dbReference>
<proteinExistence type="predicted"/>
<dbReference type="SUPFAM" id="SSF103473">
    <property type="entry name" value="MFS general substrate transporter"/>
    <property type="match status" value="1"/>
</dbReference>
<feature type="transmembrane region" description="Helical" evidence="1">
    <location>
        <begin position="113"/>
        <end position="136"/>
    </location>
</feature>
<dbReference type="PANTHER" id="PTHR11360">
    <property type="entry name" value="MONOCARBOXYLATE TRANSPORTER"/>
    <property type="match status" value="1"/>
</dbReference>
<name>X0W8R8_9ZZZZ</name>
<gene>
    <name evidence="3" type="ORF">S01H1_35105</name>
</gene>
<dbReference type="AlphaFoldDB" id="X0W8R8"/>
<dbReference type="Pfam" id="PF07690">
    <property type="entry name" value="MFS_1"/>
    <property type="match status" value="1"/>
</dbReference>
<keyword evidence="1" id="KW-0812">Transmembrane</keyword>
<evidence type="ECO:0000256" key="1">
    <source>
        <dbReference type="SAM" id="Phobius"/>
    </source>
</evidence>
<keyword evidence="1" id="KW-1133">Transmembrane helix</keyword>
<dbReference type="InterPro" id="IPR050327">
    <property type="entry name" value="Proton-linked_MCT"/>
</dbReference>
<evidence type="ECO:0000259" key="2">
    <source>
        <dbReference type="PROSITE" id="PS50850"/>
    </source>
</evidence>
<dbReference type="InterPro" id="IPR011701">
    <property type="entry name" value="MFS"/>
</dbReference>
<feature type="transmembrane region" description="Helical" evidence="1">
    <location>
        <begin position="56"/>
        <end position="75"/>
    </location>
</feature>
<feature type="domain" description="Major facilitator superfamily (MFS) profile" evidence="2">
    <location>
        <begin position="21"/>
        <end position="160"/>
    </location>
</feature>
<dbReference type="GO" id="GO:0022857">
    <property type="term" value="F:transmembrane transporter activity"/>
    <property type="evidence" value="ECO:0007669"/>
    <property type="project" value="InterPro"/>
</dbReference>
<feature type="transmembrane region" description="Helical" evidence="1">
    <location>
        <begin position="16"/>
        <end position="36"/>
    </location>
</feature>
<protein>
    <recommendedName>
        <fullName evidence="2">Major facilitator superfamily (MFS) profile domain-containing protein</fullName>
    </recommendedName>
</protein>
<dbReference type="Gene3D" id="1.20.1250.20">
    <property type="entry name" value="MFS general substrate transporter like domains"/>
    <property type="match status" value="1"/>
</dbReference>